<reference evidence="1" key="2">
    <citation type="journal article" date="2023" name="Int. J. Mol. Sci.">
        <title>De Novo Assembly and Annotation of 11 Diverse Shrub Willow (Salix) Genomes Reveals Novel Gene Organization in Sex-Linked Regions.</title>
        <authorList>
            <person name="Hyden B."/>
            <person name="Feng K."/>
            <person name="Yates T.B."/>
            <person name="Jawdy S."/>
            <person name="Cereghino C."/>
            <person name="Smart L.B."/>
            <person name="Muchero W."/>
        </authorList>
    </citation>
    <scope>NUCLEOTIDE SEQUENCE</scope>
    <source>
        <tissue evidence="1">Shoot tip</tissue>
    </source>
</reference>
<protein>
    <submittedName>
        <fullName evidence="1">Uncharacterized protein</fullName>
    </submittedName>
</protein>
<accession>A0A9Q0ZEQ8</accession>
<evidence type="ECO:0000313" key="1">
    <source>
        <dbReference type="EMBL" id="KAJ6731819.1"/>
    </source>
</evidence>
<evidence type="ECO:0000313" key="2">
    <source>
        <dbReference type="Proteomes" id="UP001151532"/>
    </source>
</evidence>
<organism evidence="1 2">
    <name type="scientific">Salix purpurea</name>
    <name type="common">Purple osier willow</name>
    <dbReference type="NCBI Taxonomy" id="77065"/>
    <lineage>
        <taxon>Eukaryota</taxon>
        <taxon>Viridiplantae</taxon>
        <taxon>Streptophyta</taxon>
        <taxon>Embryophyta</taxon>
        <taxon>Tracheophyta</taxon>
        <taxon>Spermatophyta</taxon>
        <taxon>Magnoliopsida</taxon>
        <taxon>eudicotyledons</taxon>
        <taxon>Gunneridae</taxon>
        <taxon>Pentapetalae</taxon>
        <taxon>rosids</taxon>
        <taxon>fabids</taxon>
        <taxon>Malpighiales</taxon>
        <taxon>Salicaceae</taxon>
        <taxon>Saliceae</taxon>
        <taxon>Salix</taxon>
    </lineage>
</organism>
<comment type="caution">
    <text evidence="1">The sequence shown here is derived from an EMBL/GenBank/DDBJ whole genome shotgun (WGS) entry which is preliminary data.</text>
</comment>
<reference evidence="1" key="1">
    <citation type="submission" date="2022-11" db="EMBL/GenBank/DDBJ databases">
        <authorList>
            <person name="Hyden B.L."/>
            <person name="Feng K."/>
            <person name="Yates T."/>
            <person name="Jawdy S."/>
            <person name="Smart L.B."/>
            <person name="Muchero W."/>
        </authorList>
    </citation>
    <scope>NUCLEOTIDE SEQUENCE</scope>
    <source>
        <tissue evidence="1">Shoot tip</tissue>
    </source>
</reference>
<gene>
    <name evidence="1" type="ORF">OIU79_003028</name>
</gene>
<name>A0A9Q0ZEQ8_SALPP</name>
<sequence>MVQLDRPIRPYGSR</sequence>
<proteinExistence type="predicted"/>
<keyword evidence="2" id="KW-1185">Reference proteome</keyword>
<dbReference type="Proteomes" id="UP001151532">
    <property type="component" value="Chromosome 18"/>
</dbReference>
<dbReference type="EMBL" id="JAPFFK010000012">
    <property type="protein sequence ID" value="KAJ6731819.1"/>
    <property type="molecule type" value="Genomic_DNA"/>
</dbReference>